<gene>
    <name evidence="2" type="ORF">EH240_12590</name>
</gene>
<sequence>MAARHCASFSRLAYGERVGRRHQRQMGAMNLGLLCQGRRRAAPIIEALDDKFPELTWVLDEAVNCRNHYVHGTLGKVDYAANFQDSAGFFTKSLEFVFAASDWIEAGWDIKAWAARSSSLTHPFFEYKPGGSQGFIWKDLERSPSQRQHDAGRNGEGEPGDHGVQNSDARTPAASPRLGHPAGSAVV</sequence>
<reference evidence="2 3" key="1">
    <citation type="submission" date="2018-11" db="EMBL/GenBank/DDBJ databases">
        <title>the genome of Mesorhizobium tamadayense DSM 28320.</title>
        <authorList>
            <person name="Gao J."/>
        </authorList>
    </citation>
    <scope>NUCLEOTIDE SEQUENCE [LARGE SCALE GENOMIC DNA]</scope>
    <source>
        <strain evidence="2 3">DSM 28320</strain>
    </source>
</reference>
<protein>
    <recommendedName>
        <fullName evidence="4">ApeA N-terminal domain-containing protein</fullName>
    </recommendedName>
</protein>
<evidence type="ECO:0000313" key="3">
    <source>
        <dbReference type="Proteomes" id="UP000273786"/>
    </source>
</evidence>
<feature type="region of interest" description="Disordered" evidence="1">
    <location>
        <begin position="143"/>
        <end position="187"/>
    </location>
</feature>
<feature type="compositionally biased region" description="Basic and acidic residues" evidence="1">
    <location>
        <begin position="143"/>
        <end position="161"/>
    </location>
</feature>
<evidence type="ECO:0008006" key="4">
    <source>
        <dbReference type="Google" id="ProtNLM"/>
    </source>
</evidence>
<proteinExistence type="predicted"/>
<name>A0A3P3FX49_9HYPH</name>
<dbReference type="AlphaFoldDB" id="A0A3P3FX49"/>
<evidence type="ECO:0000256" key="1">
    <source>
        <dbReference type="SAM" id="MobiDB-lite"/>
    </source>
</evidence>
<keyword evidence="3" id="KW-1185">Reference proteome</keyword>
<organism evidence="2 3">
    <name type="scientific">Mesorhizobium tamadayense</name>
    <dbReference type="NCBI Taxonomy" id="425306"/>
    <lineage>
        <taxon>Bacteria</taxon>
        <taxon>Pseudomonadati</taxon>
        <taxon>Pseudomonadota</taxon>
        <taxon>Alphaproteobacteria</taxon>
        <taxon>Hyphomicrobiales</taxon>
        <taxon>Phyllobacteriaceae</taxon>
        <taxon>Mesorhizobium</taxon>
    </lineage>
</organism>
<dbReference type="EMBL" id="RQXT01000012">
    <property type="protein sequence ID" value="RRI02299.1"/>
    <property type="molecule type" value="Genomic_DNA"/>
</dbReference>
<evidence type="ECO:0000313" key="2">
    <source>
        <dbReference type="EMBL" id="RRI02299.1"/>
    </source>
</evidence>
<comment type="caution">
    <text evidence="2">The sequence shown here is derived from an EMBL/GenBank/DDBJ whole genome shotgun (WGS) entry which is preliminary data.</text>
</comment>
<accession>A0A3P3FX49</accession>
<dbReference type="OrthoDB" id="8043414at2"/>
<dbReference type="Proteomes" id="UP000273786">
    <property type="component" value="Unassembled WGS sequence"/>
</dbReference>
<dbReference type="RefSeq" id="WP_124998633.1">
    <property type="nucleotide sequence ID" value="NZ_RQXT01000012.1"/>
</dbReference>